<dbReference type="AlphaFoldDB" id="A0A7V9Z9K1"/>
<name>A0A7V9Z9K1_9BACL</name>
<comment type="caution">
    <text evidence="1">The sequence shown here is derived from an EMBL/GenBank/DDBJ whole genome shotgun (WGS) entry which is preliminary data.</text>
</comment>
<gene>
    <name evidence="1" type="ORF">HNR31_003400</name>
</gene>
<proteinExistence type="predicted"/>
<accession>A0A7V9Z9K1</accession>
<sequence>MGGTPNGLKQFLLQGRTTIKENVFQNCLRSYPLWEGMMDFHAWVGSKITHGCFYYLAVLKNAVDFLVQLTVRRVG</sequence>
<keyword evidence="2" id="KW-1185">Reference proteome</keyword>
<dbReference type="EMBL" id="JACDUT010000014">
    <property type="protein sequence ID" value="MBA2876582.1"/>
    <property type="molecule type" value="Genomic_DNA"/>
</dbReference>
<evidence type="ECO:0000313" key="2">
    <source>
        <dbReference type="Proteomes" id="UP000523087"/>
    </source>
</evidence>
<evidence type="ECO:0000313" key="1">
    <source>
        <dbReference type="EMBL" id="MBA2876582.1"/>
    </source>
</evidence>
<reference evidence="1 2" key="1">
    <citation type="submission" date="2020-07" db="EMBL/GenBank/DDBJ databases">
        <title>Genomic Encyclopedia of Type Strains, Phase IV (KMG-IV): sequencing the most valuable type-strain genomes for metagenomic binning, comparative biology and taxonomic classification.</title>
        <authorList>
            <person name="Goeker M."/>
        </authorList>
    </citation>
    <scope>NUCLEOTIDE SEQUENCE [LARGE SCALE GENOMIC DNA]</scope>
    <source>
        <strain evidence="1 2">DSM 15730</strain>
    </source>
</reference>
<dbReference type="Proteomes" id="UP000523087">
    <property type="component" value="Unassembled WGS sequence"/>
</dbReference>
<dbReference type="RefSeq" id="WP_181557271.1">
    <property type="nucleotide sequence ID" value="NZ_CP064060.1"/>
</dbReference>
<protein>
    <submittedName>
        <fullName evidence="1">Uncharacterized protein</fullName>
    </submittedName>
</protein>
<organism evidence="1 2">
    <name type="scientific">Thermaerobacillus caldiproteolyticus</name>
    <dbReference type="NCBI Taxonomy" id="247480"/>
    <lineage>
        <taxon>Bacteria</taxon>
        <taxon>Bacillati</taxon>
        <taxon>Bacillota</taxon>
        <taxon>Bacilli</taxon>
        <taxon>Bacillales</taxon>
        <taxon>Anoxybacillaceae</taxon>
        <taxon>Thermaerobacillus</taxon>
    </lineage>
</organism>